<feature type="transmembrane region" description="Helical" evidence="1">
    <location>
        <begin position="40"/>
        <end position="58"/>
    </location>
</feature>
<dbReference type="Proteomes" id="UP000276379">
    <property type="component" value="Unassembled WGS sequence"/>
</dbReference>
<reference evidence="2 3" key="1">
    <citation type="submission" date="2017-10" db="EMBL/GenBank/DDBJ databases">
        <title>Draft genome of actinobacteria isolated from guarana (Paullinia cupana (Mart.) Ducke.</title>
        <authorList>
            <person name="Siqueira K.A."/>
            <person name="Liotti R.G."/>
            <person name="Mendes T.A."/>
            <person name="Soares M.A."/>
        </authorList>
    </citation>
    <scope>NUCLEOTIDE SEQUENCE [LARGE SCALE GENOMIC DNA]</scope>
    <source>
        <strain evidence="2 3">199</strain>
    </source>
</reference>
<protein>
    <submittedName>
        <fullName evidence="2">Uncharacterized protein</fullName>
    </submittedName>
</protein>
<dbReference type="RefSeq" id="WP_125209268.1">
    <property type="nucleotide sequence ID" value="NZ_PDER01000006.1"/>
</dbReference>
<keyword evidence="1" id="KW-0812">Transmembrane</keyword>
<proteinExistence type="predicted"/>
<evidence type="ECO:0000313" key="3">
    <source>
        <dbReference type="Proteomes" id="UP000276379"/>
    </source>
</evidence>
<sequence>MPNRSKRTLMAAARGSVMVCVIAALQLGRGASLTGLLPWTAGWAVIFAAVTWYTWWFYGDSPKALTLRTKAEAKKLQRLGQ</sequence>
<keyword evidence="3" id="KW-1185">Reference proteome</keyword>
<accession>A0A426S359</accession>
<dbReference type="EMBL" id="PDES01000010">
    <property type="protein sequence ID" value="RRQ83986.1"/>
    <property type="molecule type" value="Genomic_DNA"/>
</dbReference>
<gene>
    <name evidence="2" type="ORF">CQW44_22455</name>
</gene>
<name>A0A426S359_9ACTN</name>
<comment type="caution">
    <text evidence="2">The sequence shown here is derived from an EMBL/GenBank/DDBJ whole genome shotgun (WGS) entry which is preliminary data.</text>
</comment>
<evidence type="ECO:0000313" key="2">
    <source>
        <dbReference type="EMBL" id="RRQ83986.1"/>
    </source>
</evidence>
<organism evidence="2 3">
    <name type="scientific">Streptomyces griseofuscus</name>
    <dbReference type="NCBI Taxonomy" id="146922"/>
    <lineage>
        <taxon>Bacteria</taxon>
        <taxon>Bacillati</taxon>
        <taxon>Actinomycetota</taxon>
        <taxon>Actinomycetes</taxon>
        <taxon>Kitasatosporales</taxon>
        <taxon>Streptomycetaceae</taxon>
        <taxon>Streptomyces</taxon>
    </lineage>
</organism>
<dbReference type="AlphaFoldDB" id="A0A426S359"/>
<keyword evidence="1" id="KW-0472">Membrane</keyword>
<evidence type="ECO:0000256" key="1">
    <source>
        <dbReference type="SAM" id="Phobius"/>
    </source>
</evidence>
<keyword evidence="1" id="KW-1133">Transmembrane helix</keyword>